<protein>
    <recommendedName>
        <fullName evidence="1">Ubiquinone biosynthesis accessory factor UbiJ</fullName>
    </recommendedName>
</protein>
<accession>A0A2P1PT59</accession>
<dbReference type="EMBL" id="CP027860">
    <property type="protein sequence ID" value="AVP98035.1"/>
    <property type="molecule type" value="Genomic_DNA"/>
</dbReference>
<keyword evidence="5" id="KW-1185">Reference proteome</keyword>
<evidence type="ECO:0000259" key="3">
    <source>
        <dbReference type="Pfam" id="PF02036"/>
    </source>
</evidence>
<dbReference type="PANTHER" id="PTHR38693:SF1">
    <property type="entry name" value="UBIQUINONE BIOSYNTHESIS ACCESSORY FACTOR UBIJ"/>
    <property type="match status" value="1"/>
</dbReference>
<dbReference type="OrthoDB" id="5965909at2"/>
<keyword evidence="2" id="KW-0175">Coiled coil</keyword>
<dbReference type="AlphaFoldDB" id="A0A2P1PT59"/>
<comment type="pathway">
    <text evidence="1">Cofactor biosynthesis; ubiquinone biosynthesis.</text>
</comment>
<dbReference type="SUPFAM" id="SSF55718">
    <property type="entry name" value="SCP-like"/>
    <property type="match status" value="1"/>
</dbReference>
<dbReference type="Proteomes" id="UP000241074">
    <property type="component" value="Chromosome"/>
</dbReference>
<evidence type="ECO:0000256" key="1">
    <source>
        <dbReference type="HAMAP-Rule" id="MF_02215"/>
    </source>
</evidence>
<gene>
    <name evidence="1" type="primary">ubiJ</name>
    <name evidence="4" type="ORF">C7S18_12865</name>
</gene>
<dbReference type="RefSeq" id="WP_106891955.1">
    <property type="nucleotide sequence ID" value="NZ_CP027860.1"/>
</dbReference>
<name>A0A2P1PT59_9GAMM</name>
<dbReference type="InterPro" id="IPR038989">
    <property type="entry name" value="UbiJ"/>
</dbReference>
<feature type="coiled-coil region" evidence="2">
    <location>
        <begin position="169"/>
        <end position="196"/>
    </location>
</feature>
<keyword evidence="1" id="KW-0831">Ubiquinone biosynthesis</keyword>
<evidence type="ECO:0000313" key="4">
    <source>
        <dbReference type="EMBL" id="AVP98035.1"/>
    </source>
</evidence>
<proteinExistence type="inferred from homology"/>
<dbReference type="InterPro" id="IPR003033">
    <property type="entry name" value="SCP2_sterol-bd_dom"/>
</dbReference>
<dbReference type="GO" id="GO:0006744">
    <property type="term" value="P:ubiquinone biosynthetic process"/>
    <property type="evidence" value="ECO:0007669"/>
    <property type="project" value="UniProtKB-UniRule"/>
</dbReference>
<dbReference type="GO" id="GO:0005737">
    <property type="term" value="C:cytoplasm"/>
    <property type="evidence" value="ECO:0007669"/>
    <property type="project" value="UniProtKB-SubCell"/>
</dbReference>
<dbReference type="UniPathway" id="UPA00232"/>
<evidence type="ECO:0000256" key="2">
    <source>
        <dbReference type="SAM" id="Coils"/>
    </source>
</evidence>
<dbReference type="Pfam" id="PF02036">
    <property type="entry name" value="SCP2"/>
    <property type="match status" value="1"/>
</dbReference>
<reference evidence="4 5" key="2">
    <citation type="submission" date="2018-03" db="EMBL/GenBank/DDBJ databases">
        <authorList>
            <person name="Keele B.F."/>
        </authorList>
    </citation>
    <scope>NUCLEOTIDE SEQUENCE [LARGE SCALE GENOMIC DNA]</scope>
    <source>
        <strain evidence="4 5">D13</strain>
    </source>
</reference>
<dbReference type="KEGG" id="xba:C7S18_12865"/>
<dbReference type="HAMAP" id="MF_02215">
    <property type="entry name" value="UbiJ"/>
    <property type="match status" value="1"/>
</dbReference>
<keyword evidence="1" id="KW-0963">Cytoplasm</keyword>
<comment type="subcellular location">
    <subcellularLocation>
        <location evidence="1">Cytoplasm</location>
    </subcellularLocation>
</comment>
<comment type="function">
    <text evidence="1">Required for ubiquinone (coenzyme Q) biosynthesis. Binds hydrophobic ubiquinone biosynthetic intermediates via its SCP2 domain and is essential for the stability of the Ubi complex. May constitute a docking platform where Ubi enzymes assemble and access their SCP2-bound polyprenyl substrates.</text>
</comment>
<sequence length="196" mass="21678">MAGEALALALNRLISLDPDLPGELAGLAGRRFQLTWAGPEWTLQARVDNAQIRIEKPTSEPEPDFSLRTSLAGLAGLLRPEAKGVLPVGKVQISGDADLLRSLETLAKRYQPDLEVRFAERLGPVFGPQVARLLQSVFNAFREQGRQAVLASAEYVLYEGELVPTRELLEDFAADVDQLRDDVERFEARLARLSRT</sequence>
<evidence type="ECO:0000313" key="5">
    <source>
        <dbReference type="Proteomes" id="UP000241074"/>
    </source>
</evidence>
<reference evidence="4 5" key="1">
    <citation type="submission" date="2018-03" db="EMBL/GenBank/DDBJ databases">
        <title>Ahniella affigens gen. nov., sp. nov., a gammaproteobacterium isolated from sandy soil near a stream.</title>
        <authorList>
            <person name="Ko Y."/>
            <person name="Kim J.-H."/>
        </authorList>
    </citation>
    <scope>NUCLEOTIDE SEQUENCE [LARGE SCALE GENOMIC DNA]</scope>
    <source>
        <strain evidence="4 5">D13</strain>
    </source>
</reference>
<organism evidence="4 5">
    <name type="scientific">Ahniella affigens</name>
    <dbReference type="NCBI Taxonomy" id="2021234"/>
    <lineage>
        <taxon>Bacteria</taxon>
        <taxon>Pseudomonadati</taxon>
        <taxon>Pseudomonadota</taxon>
        <taxon>Gammaproteobacteria</taxon>
        <taxon>Lysobacterales</taxon>
        <taxon>Rhodanobacteraceae</taxon>
        <taxon>Ahniella</taxon>
    </lineage>
</organism>
<dbReference type="InterPro" id="IPR036527">
    <property type="entry name" value="SCP2_sterol-bd_dom_sf"/>
</dbReference>
<feature type="domain" description="SCP2" evidence="3">
    <location>
        <begin position="10"/>
        <end position="108"/>
    </location>
</feature>
<comment type="similarity">
    <text evidence="1">Belongs to the UbiJ family.</text>
</comment>
<dbReference type="PANTHER" id="PTHR38693">
    <property type="entry name" value="UBIQUINONE BIOSYNTHESIS PROTEIN UBIJ"/>
    <property type="match status" value="1"/>
</dbReference>